<feature type="domain" description="Metallo-beta-lactamase" evidence="5">
    <location>
        <begin position="12"/>
        <end position="192"/>
    </location>
</feature>
<evidence type="ECO:0000259" key="5">
    <source>
        <dbReference type="SMART" id="SM00849"/>
    </source>
</evidence>
<gene>
    <name evidence="6" type="ORF">FRX97_04530</name>
</gene>
<dbReference type="CDD" id="cd06262">
    <property type="entry name" value="metallo-hydrolase-like_MBL-fold"/>
    <property type="match status" value="1"/>
</dbReference>
<dbReference type="GO" id="GO:0046872">
    <property type="term" value="F:metal ion binding"/>
    <property type="evidence" value="ECO:0007669"/>
    <property type="project" value="UniProtKB-KW"/>
</dbReference>
<name>A0A5C6V9D2_9FLAO</name>
<sequence>MHIEKFTFNPFQENTYVLSHNNKAIVFDPGCFNAAEQKILTDYLESNELELVGLWATHCHLDHVFGAEALMDKYKLPFCIPEKDVFTYEMAPKSAAFFGIPDFQVPEADASIKPGQYQFQGINYEIRFTPGHSVGHVVFVFHEQKMVIAGDVLFDGSIGRTDLPGGDFDTLATSIKTQLYTLPDDYTVYCGHGPETTIGKEKSTNPFVSA</sequence>
<keyword evidence="3 6" id="KW-0378">Hydrolase</keyword>
<dbReference type="PANTHER" id="PTHR46233">
    <property type="entry name" value="HYDROXYACYLGLUTATHIONE HYDROLASE GLOC"/>
    <property type="match status" value="1"/>
</dbReference>
<comment type="caution">
    <text evidence="6">The sequence shown here is derived from an EMBL/GenBank/DDBJ whole genome shotgun (WGS) entry which is preliminary data.</text>
</comment>
<keyword evidence="2" id="KW-0479">Metal-binding</keyword>
<dbReference type="InterPro" id="IPR051453">
    <property type="entry name" value="MBL_Glyoxalase_II"/>
</dbReference>
<dbReference type="Pfam" id="PF00753">
    <property type="entry name" value="Lactamase_B"/>
    <property type="match status" value="1"/>
</dbReference>
<evidence type="ECO:0000313" key="6">
    <source>
        <dbReference type="EMBL" id="TXC81789.1"/>
    </source>
</evidence>
<comment type="cofactor">
    <cofactor evidence="1">
        <name>Zn(2+)</name>
        <dbReference type="ChEBI" id="CHEBI:29105"/>
    </cofactor>
</comment>
<dbReference type="EMBL" id="VORB01000003">
    <property type="protein sequence ID" value="TXC81789.1"/>
    <property type="molecule type" value="Genomic_DNA"/>
</dbReference>
<evidence type="ECO:0000256" key="1">
    <source>
        <dbReference type="ARBA" id="ARBA00001947"/>
    </source>
</evidence>
<dbReference type="InterPro" id="IPR001279">
    <property type="entry name" value="Metallo-B-lactamas"/>
</dbReference>
<dbReference type="SUPFAM" id="SSF56281">
    <property type="entry name" value="Metallo-hydrolase/oxidoreductase"/>
    <property type="match status" value="1"/>
</dbReference>
<dbReference type="InterPro" id="IPR036866">
    <property type="entry name" value="RibonucZ/Hydroxyglut_hydro"/>
</dbReference>
<dbReference type="OrthoDB" id="9802248at2"/>
<keyword evidence="4" id="KW-0862">Zinc</keyword>
<dbReference type="SMART" id="SM00849">
    <property type="entry name" value="Lactamase_B"/>
    <property type="match status" value="1"/>
</dbReference>
<dbReference type="AlphaFoldDB" id="A0A5C6V9D2"/>
<evidence type="ECO:0000313" key="7">
    <source>
        <dbReference type="Proteomes" id="UP000321168"/>
    </source>
</evidence>
<dbReference type="Proteomes" id="UP000321168">
    <property type="component" value="Unassembled WGS sequence"/>
</dbReference>
<reference evidence="6 7" key="1">
    <citation type="submission" date="2019-08" db="EMBL/GenBank/DDBJ databases">
        <title>Genome of Luteibaculum oceani JCM 18817.</title>
        <authorList>
            <person name="Bowman J.P."/>
        </authorList>
    </citation>
    <scope>NUCLEOTIDE SEQUENCE [LARGE SCALE GENOMIC DNA]</scope>
    <source>
        <strain evidence="6 7">JCM 18817</strain>
    </source>
</reference>
<organism evidence="6 7">
    <name type="scientific">Luteibaculum oceani</name>
    <dbReference type="NCBI Taxonomy" id="1294296"/>
    <lineage>
        <taxon>Bacteria</taxon>
        <taxon>Pseudomonadati</taxon>
        <taxon>Bacteroidota</taxon>
        <taxon>Flavobacteriia</taxon>
        <taxon>Flavobacteriales</taxon>
        <taxon>Luteibaculaceae</taxon>
        <taxon>Luteibaculum</taxon>
    </lineage>
</organism>
<accession>A0A5C6V9D2</accession>
<protein>
    <submittedName>
        <fullName evidence="6">MBL fold metallo-hydrolase</fullName>
    </submittedName>
</protein>
<dbReference type="GO" id="GO:0016787">
    <property type="term" value="F:hydrolase activity"/>
    <property type="evidence" value="ECO:0007669"/>
    <property type="project" value="UniProtKB-KW"/>
</dbReference>
<evidence type="ECO:0000256" key="3">
    <source>
        <dbReference type="ARBA" id="ARBA00022801"/>
    </source>
</evidence>
<dbReference type="RefSeq" id="WP_147013840.1">
    <property type="nucleotide sequence ID" value="NZ_VORB01000003.1"/>
</dbReference>
<evidence type="ECO:0000256" key="4">
    <source>
        <dbReference type="ARBA" id="ARBA00022833"/>
    </source>
</evidence>
<proteinExistence type="predicted"/>
<dbReference type="Gene3D" id="3.60.15.10">
    <property type="entry name" value="Ribonuclease Z/Hydroxyacylglutathione hydrolase-like"/>
    <property type="match status" value="1"/>
</dbReference>
<evidence type="ECO:0000256" key="2">
    <source>
        <dbReference type="ARBA" id="ARBA00022723"/>
    </source>
</evidence>
<keyword evidence="7" id="KW-1185">Reference proteome</keyword>
<dbReference type="PANTHER" id="PTHR46233:SF3">
    <property type="entry name" value="HYDROXYACYLGLUTATHIONE HYDROLASE GLOC"/>
    <property type="match status" value="1"/>
</dbReference>